<evidence type="ECO:0000313" key="1">
    <source>
        <dbReference type="EMBL" id="GJM55654.1"/>
    </source>
</evidence>
<reference evidence="1" key="1">
    <citation type="journal article" date="2022" name="Int. J. Syst. Evol. Microbiol.">
        <title>Granulimonas faecalis gen. nov., sp. nov., and Leptogranulimonas caecicola gen. nov., sp. nov., novel lactate-producing Atopobiaceae bacteria isolated from mouse intestines, and an emended description of the family Atopobiaceae.</title>
        <authorList>
            <person name="Morinaga K."/>
            <person name="Kusada H."/>
            <person name="Sakamoto S."/>
            <person name="Murakami T."/>
            <person name="Toyoda A."/>
            <person name="Mori H."/>
            <person name="Meng X.Y."/>
            <person name="Takashino M."/>
            <person name="Murotomi K."/>
            <person name="Tamaki H."/>
        </authorList>
    </citation>
    <scope>NUCLEOTIDE SEQUENCE</scope>
    <source>
        <strain evidence="1">OPF53</strain>
    </source>
</reference>
<accession>A0AAV5B2K4</accession>
<keyword evidence="2" id="KW-1185">Reference proteome</keyword>
<evidence type="ECO:0000313" key="2">
    <source>
        <dbReference type="Proteomes" id="UP001055025"/>
    </source>
</evidence>
<dbReference type="AlphaFoldDB" id="A0AAV5B2K4"/>
<name>A0AAV5B2K4_9ACTN</name>
<dbReference type="RefSeq" id="WP_135978990.1">
    <property type="nucleotide sequence ID" value="NZ_BQKC01000001.1"/>
</dbReference>
<gene>
    <name evidence="1" type="ORF">ATOP_13090</name>
</gene>
<organism evidence="1 2">
    <name type="scientific">Granulimonas faecalis</name>
    <dbReference type="NCBI Taxonomy" id="2894155"/>
    <lineage>
        <taxon>Bacteria</taxon>
        <taxon>Bacillati</taxon>
        <taxon>Actinomycetota</taxon>
        <taxon>Coriobacteriia</taxon>
        <taxon>Coriobacteriales</taxon>
        <taxon>Kribbibacteriaceae</taxon>
        <taxon>Granulimonas</taxon>
    </lineage>
</organism>
<proteinExistence type="predicted"/>
<protein>
    <submittedName>
        <fullName evidence="1">Uncharacterized protein</fullName>
    </submittedName>
</protein>
<comment type="caution">
    <text evidence="1">The sequence shown here is derived from an EMBL/GenBank/DDBJ whole genome shotgun (WGS) entry which is preliminary data.</text>
</comment>
<dbReference type="Proteomes" id="UP001055025">
    <property type="component" value="Unassembled WGS sequence"/>
</dbReference>
<sequence length="66" mass="7637">MRHCCVTCRWAWPPDPRSDHDEGLEAECRRFPPQMVYAGAEDIYTCMWPAVGYEHCCGEWAADEEA</sequence>
<dbReference type="EMBL" id="BQKC01000001">
    <property type="protein sequence ID" value="GJM55654.1"/>
    <property type="molecule type" value="Genomic_DNA"/>
</dbReference>